<dbReference type="AlphaFoldDB" id="A0A6U2FME0"/>
<proteinExistence type="predicted"/>
<feature type="chain" id="PRO_5036393807" description="Tail specific protease domain-containing protein" evidence="2">
    <location>
        <begin position="31"/>
        <end position="974"/>
    </location>
</feature>
<dbReference type="EMBL" id="HBEC01022163">
    <property type="protein sequence ID" value="CAD8290154.1"/>
    <property type="molecule type" value="Transcribed_RNA"/>
</dbReference>
<evidence type="ECO:0000313" key="3">
    <source>
        <dbReference type="EMBL" id="CAD8290149.1"/>
    </source>
</evidence>
<dbReference type="InterPro" id="IPR052766">
    <property type="entry name" value="S41A_metabolite_peptidase"/>
</dbReference>
<sequence length="974" mass="104873">MRGTPSRSSAATMVMLVAVTMLAAWPAASAQPQCDPCAGNISGCIHGDDHFNTRNPEGPFWSFFARNNAIPVDFTSLVECFKSITLSYNSSVQTVTAMRNFFANNYVFYDMAKDPLATPQTVNDVIPINQYTPKTDLGAKLDALMDSWPEGQAVSFFDMAVTFRNIFSTLRDAHVHPFDVSSTIGSTMAGSFLGLLDRKSGMIAANILTLPNVDEPVMQLNGFVRPARMHCADAFCADALCQCVVLAQVFVTKKCCDLSMRGDATLVQLPLQNQRALGCPAQMCNPACLIHTCVAVLAAQLVATVDDMSFGEWARMIVSGTDMLMPNWSYKNLGARMNDMMGMMSGVYPAVWDTGANLQNLAGKVYNVTFTDGSTTQWQWVAGMPAAQWANRTSVSVTEQLTDAPLSSVYQSLMGAADIFFSESAPVRRSRALLSSARRSEARPAVRPSAAAGTREAGGGSLRQLQQAPSPESPVASNAMWLGNTFNDNITSATKPTPTDVGTWSIFTSMEDGHKYAVWKLANFNFDCNIYISNWMKMVAAAKAEGVDRLLYDVSGNGGGDVTTGYAAAALIYPELASRFAPAKNEYDIKVGPAGEYMIDNGLLPTSTTGAVPDAIALASNETYLAERVAQIKADPSILQKSSDYIDAMFTMFQSGILDQVKCSEHLANGTVRENVFCKDAFQATFDELQVLLAPYIENPSSIDVNAVGLVLDGYLRLMQTFNPLYTVYPFGPNREYGNIFAEPVERTHGGIMSRYSQPFFYPDECSSGVGEGLADPGGFLSAAQLDAFAAAAGLPTPYTAPFKTVLAVTNGVCGSTCSTWYLTARLHSMANPDAPIFRSMSYGGNGKVQNIQPCSFMGGFLADDVGSVNSKQWAYWATLTAAATFLGDQHTVDVAASLLDIIAEYPSLGNDAGAPAYPVAEIYGGTLGGAAGSAPMEYLQITSDYYAPVWYTAVDLMGLQNFQLYETASTWLS</sequence>
<name>A0A6U2FME0_9CHLO</name>
<keyword evidence="2" id="KW-0732">Signal</keyword>
<feature type="region of interest" description="Disordered" evidence="1">
    <location>
        <begin position="438"/>
        <end position="478"/>
    </location>
</feature>
<gene>
    <name evidence="3" type="ORF">CEUR00632_LOCUS10188</name>
    <name evidence="4" type="ORF">CEUR00632_LOCUS10193</name>
</gene>
<evidence type="ECO:0000313" key="4">
    <source>
        <dbReference type="EMBL" id="CAD8290154.1"/>
    </source>
</evidence>
<protein>
    <recommendedName>
        <fullName evidence="5">Tail specific protease domain-containing protein</fullName>
    </recommendedName>
</protein>
<reference evidence="3" key="1">
    <citation type="submission" date="2021-01" db="EMBL/GenBank/DDBJ databases">
        <authorList>
            <person name="Corre E."/>
            <person name="Pelletier E."/>
            <person name="Niang G."/>
            <person name="Scheremetjew M."/>
            <person name="Finn R."/>
            <person name="Kale V."/>
            <person name="Holt S."/>
            <person name="Cochrane G."/>
            <person name="Meng A."/>
            <person name="Brown T."/>
            <person name="Cohen L."/>
        </authorList>
    </citation>
    <scope>NUCLEOTIDE SEQUENCE</scope>
    <source>
        <strain evidence="3">CCMP219</strain>
    </source>
</reference>
<accession>A0A6U2FME0</accession>
<evidence type="ECO:0008006" key="5">
    <source>
        <dbReference type="Google" id="ProtNLM"/>
    </source>
</evidence>
<dbReference type="EMBL" id="HBEC01022155">
    <property type="protein sequence ID" value="CAD8290149.1"/>
    <property type="molecule type" value="Transcribed_RNA"/>
</dbReference>
<evidence type="ECO:0000256" key="1">
    <source>
        <dbReference type="SAM" id="MobiDB-lite"/>
    </source>
</evidence>
<dbReference type="PANTHER" id="PTHR37049">
    <property type="entry name" value="PEPTIDASE S41 FAMILY PROTEIN"/>
    <property type="match status" value="1"/>
</dbReference>
<organism evidence="3">
    <name type="scientific">Chlamydomonas euryale</name>
    <dbReference type="NCBI Taxonomy" id="1486919"/>
    <lineage>
        <taxon>Eukaryota</taxon>
        <taxon>Viridiplantae</taxon>
        <taxon>Chlorophyta</taxon>
        <taxon>core chlorophytes</taxon>
        <taxon>Chlorophyceae</taxon>
        <taxon>CS clade</taxon>
        <taxon>Chlamydomonadales</taxon>
        <taxon>Chlamydomonadaceae</taxon>
        <taxon>Chlamydomonas</taxon>
    </lineage>
</organism>
<dbReference type="PANTHER" id="PTHR37049:SF4">
    <property type="entry name" value="RHODANESE DOMAIN-CONTAINING PROTEIN"/>
    <property type="match status" value="1"/>
</dbReference>
<feature type="signal peptide" evidence="2">
    <location>
        <begin position="1"/>
        <end position="30"/>
    </location>
</feature>
<evidence type="ECO:0000256" key="2">
    <source>
        <dbReference type="SAM" id="SignalP"/>
    </source>
</evidence>